<reference evidence="3 4" key="1">
    <citation type="submission" date="2019-06" db="EMBL/GenBank/DDBJ databases">
        <title>Sequencing the genomes of 1000 actinobacteria strains.</title>
        <authorList>
            <person name="Klenk H.-P."/>
        </authorList>
    </citation>
    <scope>NUCLEOTIDE SEQUENCE [LARGE SCALE GENOMIC DNA]</scope>
    <source>
        <strain evidence="3 4">DSM 4813</strain>
    </source>
</reference>
<keyword evidence="4" id="KW-1185">Reference proteome</keyword>
<dbReference type="Pfam" id="PF00903">
    <property type="entry name" value="Glyoxalase"/>
    <property type="match status" value="2"/>
</dbReference>
<dbReference type="PROSITE" id="PS51819">
    <property type="entry name" value="VOC"/>
    <property type="match status" value="2"/>
</dbReference>
<name>A0A542ZUT7_RARFA</name>
<evidence type="ECO:0000313" key="3">
    <source>
        <dbReference type="EMBL" id="TQL64133.1"/>
    </source>
</evidence>
<dbReference type="GO" id="GO:0046872">
    <property type="term" value="F:metal ion binding"/>
    <property type="evidence" value="ECO:0007669"/>
    <property type="project" value="UniProtKB-KW"/>
</dbReference>
<accession>A0A542ZUT7</accession>
<dbReference type="InterPro" id="IPR029068">
    <property type="entry name" value="Glyas_Bleomycin-R_OHBP_Dase"/>
</dbReference>
<dbReference type="InterPro" id="IPR037523">
    <property type="entry name" value="VOC_core"/>
</dbReference>
<dbReference type="InterPro" id="IPR004360">
    <property type="entry name" value="Glyas_Fos-R_dOase_dom"/>
</dbReference>
<dbReference type="RefSeq" id="WP_142118861.1">
    <property type="nucleotide sequence ID" value="NZ_BAAASV010000003.1"/>
</dbReference>
<evidence type="ECO:0000259" key="2">
    <source>
        <dbReference type="PROSITE" id="PS51819"/>
    </source>
</evidence>
<dbReference type="OrthoDB" id="9792626at2"/>
<feature type="domain" description="VOC" evidence="2">
    <location>
        <begin position="12"/>
        <end position="133"/>
    </location>
</feature>
<gene>
    <name evidence="3" type="ORF">FB461_0624</name>
</gene>
<protein>
    <submittedName>
        <fullName evidence="3">Catechol 2,3-dioxygenase</fullName>
    </submittedName>
</protein>
<proteinExistence type="predicted"/>
<sequence length="309" mass="33300">MSNELALNPASGMSAVTLLVRDLEVMTDYYTEAFALEPLEELPTRTSTRRVLGRGTTPMVRLVHAPGIPMVDRRQAGLFHTAFLFEDQSSLAAAVYRAVSDQRGRYAGAADHLVSEAFYFTDPEGNGVELYTDRPRAHWTIVNGQIQMASNRLDPRVFLQLHLTESSLEAGPALEAKVGHVHLQVGDLRRARDFYVDSLGFDVTVGDFPGAIFASVGGYHHHIAMNTWNSRGAGPRAAGLGLGDVAIAVPERADLDALAVRLRTGGVPFADHGSSIVTADPWGTQVTVSLPAPRVEDLLAAPVATEPHA</sequence>
<comment type="caution">
    <text evidence="3">The sequence shown here is derived from an EMBL/GenBank/DDBJ whole genome shotgun (WGS) entry which is preliminary data.</text>
</comment>
<dbReference type="Gene3D" id="3.10.180.10">
    <property type="entry name" value="2,3-Dihydroxybiphenyl 1,2-Dioxygenase, domain 1"/>
    <property type="match status" value="2"/>
</dbReference>
<dbReference type="PROSITE" id="PS00934">
    <property type="entry name" value="GLYOXALASE_I_1"/>
    <property type="match status" value="1"/>
</dbReference>
<keyword evidence="3" id="KW-0223">Dioxygenase</keyword>
<keyword evidence="1" id="KW-0479">Metal-binding</keyword>
<dbReference type="PANTHER" id="PTHR43279:SF1">
    <property type="entry name" value="CATECHOL-2,3-DIOXYGENASE"/>
    <property type="match status" value="1"/>
</dbReference>
<evidence type="ECO:0000256" key="1">
    <source>
        <dbReference type="ARBA" id="ARBA00022723"/>
    </source>
</evidence>
<dbReference type="PANTHER" id="PTHR43279">
    <property type="entry name" value="CATECHOL-2,3-DIOXYGENASE"/>
    <property type="match status" value="1"/>
</dbReference>
<dbReference type="InterPro" id="IPR018146">
    <property type="entry name" value="Glyoxalase_1_CS"/>
</dbReference>
<organism evidence="3 4">
    <name type="scientific">Rarobacter faecitabidus</name>
    <dbReference type="NCBI Taxonomy" id="13243"/>
    <lineage>
        <taxon>Bacteria</taxon>
        <taxon>Bacillati</taxon>
        <taxon>Actinomycetota</taxon>
        <taxon>Actinomycetes</taxon>
        <taxon>Micrococcales</taxon>
        <taxon>Rarobacteraceae</taxon>
        <taxon>Rarobacter</taxon>
    </lineage>
</organism>
<dbReference type="AlphaFoldDB" id="A0A542ZUT7"/>
<dbReference type="Proteomes" id="UP000315389">
    <property type="component" value="Unassembled WGS sequence"/>
</dbReference>
<dbReference type="SUPFAM" id="SSF54593">
    <property type="entry name" value="Glyoxalase/Bleomycin resistance protein/Dihydroxybiphenyl dioxygenase"/>
    <property type="match status" value="1"/>
</dbReference>
<dbReference type="GO" id="GO:0004462">
    <property type="term" value="F:lactoylglutathione lyase activity"/>
    <property type="evidence" value="ECO:0007669"/>
    <property type="project" value="InterPro"/>
</dbReference>
<evidence type="ECO:0000313" key="4">
    <source>
        <dbReference type="Proteomes" id="UP000315389"/>
    </source>
</evidence>
<feature type="domain" description="VOC" evidence="2">
    <location>
        <begin position="177"/>
        <end position="306"/>
    </location>
</feature>
<dbReference type="GO" id="GO:0051213">
    <property type="term" value="F:dioxygenase activity"/>
    <property type="evidence" value="ECO:0007669"/>
    <property type="project" value="UniProtKB-KW"/>
</dbReference>
<dbReference type="EMBL" id="VFOS01000001">
    <property type="protein sequence ID" value="TQL64133.1"/>
    <property type="molecule type" value="Genomic_DNA"/>
</dbReference>
<keyword evidence="3" id="KW-0560">Oxidoreductase</keyword>